<dbReference type="GO" id="GO:0006888">
    <property type="term" value="P:endoplasmic reticulum to Golgi vesicle-mediated transport"/>
    <property type="evidence" value="ECO:0007669"/>
    <property type="project" value="TreeGrafter"/>
</dbReference>
<evidence type="ECO:0000256" key="2">
    <source>
        <dbReference type="ARBA" id="ARBA00016434"/>
    </source>
</evidence>
<accession>A0A131ZV85</accession>
<protein>
    <recommendedName>
        <fullName evidence="2">Immediate early response 3-interacting protein 1</fullName>
    </recommendedName>
</protein>
<evidence type="ECO:0000256" key="6">
    <source>
        <dbReference type="ARBA" id="ARBA00022989"/>
    </source>
</evidence>
<proteinExistence type="inferred from homology"/>
<dbReference type="PANTHER" id="PTHR15858">
    <property type="entry name" value="IMMEDIATE EARLY RESPONSE 3-INTERACTING PROTEIN 1"/>
    <property type="match status" value="1"/>
</dbReference>
<evidence type="ECO:0000256" key="4">
    <source>
        <dbReference type="ARBA" id="ARBA00022692"/>
    </source>
</evidence>
<dbReference type="PANTHER" id="PTHR15858:SF0">
    <property type="entry name" value="IMMEDIATE EARLY RESPONSE 3-INTERACTING PROTEIN 1"/>
    <property type="match status" value="1"/>
</dbReference>
<dbReference type="Pfam" id="PF08571">
    <property type="entry name" value="Yos1"/>
    <property type="match status" value="1"/>
</dbReference>
<evidence type="ECO:0000256" key="1">
    <source>
        <dbReference type="ARBA" id="ARBA00004370"/>
    </source>
</evidence>
<sequence>MAFGFYSLLEAALLVVNAIAILHEERFLSKASMANIPYGGGFNQDPISPQLSFRMQILNFLHSVRTVARALLGETFSMPYGTHMILGGYGGRSSHGGYGYVVPAAVLSHHNIKYYDVPSKGYIKPTTIDVPPNYIPVHFIFRSASSLVNVEQKHMGAKGDYKESYSKDEPHFLKHTVTKPIIQEVHEIISPYRKVVQTVEPVKEEIKTLVARGYGHHGKEHYGSHDLYENQMIDVGNSGYGHGSGFSMGYAA</sequence>
<keyword evidence="6" id="KW-1133">Transmembrane helix</keyword>
<comment type="caution">
    <text evidence="10">The sequence shown here is derived from an EMBL/GenBank/DDBJ whole genome shotgun (WGS) entry which is preliminary data.</text>
</comment>
<dbReference type="VEuPathDB" id="VectorBase:SSCA009777"/>
<evidence type="ECO:0000256" key="7">
    <source>
        <dbReference type="ARBA" id="ARBA00023136"/>
    </source>
</evidence>
<organism evidence="10 11">
    <name type="scientific">Sarcoptes scabiei</name>
    <name type="common">Itch mite</name>
    <name type="synonym">Acarus scabiei</name>
    <dbReference type="NCBI Taxonomy" id="52283"/>
    <lineage>
        <taxon>Eukaryota</taxon>
        <taxon>Metazoa</taxon>
        <taxon>Ecdysozoa</taxon>
        <taxon>Arthropoda</taxon>
        <taxon>Chelicerata</taxon>
        <taxon>Arachnida</taxon>
        <taxon>Acari</taxon>
        <taxon>Acariformes</taxon>
        <taxon>Sarcoptiformes</taxon>
        <taxon>Astigmata</taxon>
        <taxon>Psoroptidia</taxon>
        <taxon>Sarcoptoidea</taxon>
        <taxon>Sarcoptidae</taxon>
        <taxon>Sarcoptinae</taxon>
        <taxon>Sarcoptes</taxon>
    </lineage>
</organism>
<dbReference type="GO" id="GO:0015031">
    <property type="term" value="P:protein transport"/>
    <property type="evidence" value="ECO:0007669"/>
    <property type="project" value="UniProtKB-KW"/>
</dbReference>
<dbReference type="InterPro" id="IPR013880">
    <property type="entry name" value="Yos1"/>
</dbReference>
<name>A0A131ZV85_SARSC</name>
<keyword evidence="7" id="KW-0472">Membrane</keyword>
<comment type="subcellular location">
    <subcellularLocation>
        <location evidence="1">Membrane</location>
    </subcellularLocation>
</comment>
<dbReference type="EMBL" id="JXLN01002640">
    <property type="protein sequence ID" value="KPM02683.1"/>
    <property type="molecule type" value="Genomic_DNA"/>
</dbReference>
<evidence type="ECO:0000256" key="5">
    <source>
        <dbReference type="ARBA" id="ARBA00022927"/>
    </source>
</evidence>
<dbReference type="AlphaFoldDB" id="A0A131ZV85"/>
<reference evidence="10 11" key="1">
    <citation type="journal article" date="2015" name="Parasit. Vectors">
        <title>Draft genome of the scabies mite.</title>
        <authorList>
            <person name="Rider S.D.Jr."/>
            <person name="Morgan M.S."/>
            <person name="Arlian L.G."/>
        </authorList>
    </citation>
    <scope>NUCLEOTIDE SEQUENCE [LARGE SCALE GENOMIC DNA]</scope>
    <source>
        <strain evidence="10">Arlian Lab</strain>
    </source>
</reference>
<gene>
    <name evidence="10" type="ORF">QR98_0011010</name>
</gene>
<dbReference type="OrthoDB" id="6514370at2759"/>
<dbReference type="GO" id="GO:0005789">
    <property type="term" value="C:endoplasmic reticulum membrane"/>
    <property type="evidence" value="ECO:0007669"/>
    <property type="project" value="TreeGrafter"/>
</dbReference>
<evidence type="ECO:0000256" key="3">
    <source>
        <dbReference type="ARBA" id="ARBA00022448"/>
    </source>
</evidence>
<keyword evidence="4" id="KW-0812">Transmembrane</keyword>
<dbReference type="GO" id="GO:0000139">
    <property type="term" value="C:Golgi membrane"/>
    <property type="evidence" value="ECO:0007669"/>
    <property type="project" value="TreeGrafter"/>
</dbReference>
<dbReference type="Proteomes" id="UP000616769">
    <property type="component" value="Unassembled WGS sequence"/>
</dbReference>
<evidence type="ECO:0000256" key="8">
    <source>
        <dbReference type="ARBA" id="ARBA00024203"/>
    </source>
</evidence>
<evidence type="ECO:0000313" key="10">
    <source>
        <dbReference type="EMBL" id="KPM02683.1"/>
    </source>
</evidence>
<comment type="similarity">
    <text evidence="8">Belongs to the YOS1 family.</text>
</comment>
<evidence type="ECO:0000313" key="11">
    <source>
        <dbReference type="Proteomes" id="UP000616769"/>
    </source>
</evidence>
<comment type="function">
    <text evidence="9">Regulator of endoplasmic reticulum secretion that acts as a key determinant of brain size. Required for secretion of extracellular matrix proteins. Required for correct brain development by depositing sufficient extracellular matrix proteins for tissue integrity and the proliferation of neural progenitors. Acts as a regulator of the unfolded protein response (UPR).</text>
</comment>
<keyword evidence="3" id="KW-0813">Transport</keyword>
<evidence type="ECO:0000256" key="9">
    <source>
        <dbReference type="ARBA" id="ARBA00045999"/>
    </source>
</evidence>
<dbReference type="GO" id="GO:0030134">
    <property type="term" value="C:COPII-coated ER to Golgi transport vesicle"/>
    <property type="evidence" value="ECO:0007669"/>
    <property type="project" value="TreeGrafter"/>
</dbReference>
<keyword evidence="5" id="KW-0653">Protein transport</keyword>